<sequence length="79" mass="8932">MQPKKIDPVEELRSKAVFLLKPYARKISVFGSFARGEGSEAGDIDLLVELKPPSQRPALGLKWFRLEYELGRLMGKKSI</sequence>
<keyword evidence="3" id="KW-1185">Reference proteome</keyword>
<dbReference type="EMBL" id="ATHJ01000071">
    <property type="protein sequence ID" value="EPR41905.1"/>
    <property type="molecule type" value="Genomic_DNA"/>
</dbReference>
<reference evidence="2 3" key="1">
    <citation type="journal article" date="2013" name="Genome Announc.">
        <title>Draft genome sequences for three mercury-methylating, sulfate-reducing bacteria.</title>
        <authorList>
            <person name="Brown S.D."/>
            <person name="Hurt R.A.Jr."/>
            <person name="Gilmour C.C."/>
            <person name="Elias D.A."/>
        </authorList>
    </citation>
    <scope>NUCLEOTIDE SEQUENCE [LARGE SCALE GENOMIC DNA]</scope>
    <source>
        <strain evidence="2 3">DSM 2059</strain>
    </source>
</reference>
<dbReference type="InterPro" id="IPR002934">
    <property type="entry name" value="Polymerase_NTP_transf_dom"/>
</dbReference>
<dbReference type="AlphaFoldDB" id="S7TYU7"/>
<dbReference type="OrthoDB" id="3826063at2"/>
<proteinExistence type="predicted"/>
<evidence type="ECO:0000313" key="3">
    <source>
        <dbReference type="Proteomes" id="UP000014977"/>
    </source>
</evidence>
<dbReference type="InterPro" id="IPR043519">
    <property type="entry name" value="NT_sf"/>
</dbReference>
<dbReference type="GO" id="GO:0016779">
    <property type="term" value="F:nucleotidyltransferase activity"/>
    <property type="evidence" value="ECO:0007669"/>
    <property type="project" value="InterPro"/>
</dbReference>
<organism evidence="2 3">
    <name type="scientific">Desulfococcus multivorans DSM 2059</name>
    <dbReference type="NCBI Taxonomy" id="1121405"/>
    <lineage>
        <taxon>Bacteria</taxon>
        <taxon>Pseudomonadati</taxon>
        <taxon>Thermodesulfobacteriota</taxon>
        <taxon>Desulfobacteria</taxon>
        <taxon>Desulfobacterales</taxon>
        <taxon>Desulfococcaceae</taxon>
        <taxon>Desulfococcus</taxon>
    </lineage>
</organism>
<comment type="caution">
    <text evidence="2">The sequence shown here is derived from an EMBL/GenBank/DDBJ whole genome shotgun (WGS) entry which is preliminary data.</text>
</comment>
<accession>S7TYU7</accession>
<name>S7TYU7_DESML</name>
<dbReference type="Gene3D" id="3.30.460.10">
    <property type="entry name" value="Beta Polymerase, domain 2"/>
    <property type="match status" value="1"/>
</dbReference>
<gene>
    <name evidence="2" type="ORF">dsmv_1904</name>
</gene>
<dbReference type="SUPFAM" id="SSF81301">
    <property type="entry name" value="Nucleotidyltransferase"/>
    <property type="match status" value="1"/>
</dbReference>
<feature type="domain" description="Polymerase nucleotidyl transferase" evidence="1">
    <location>
        <begin position="14"/>
        <end position="74"/>
    </location>
</feature>
<dbReference type="Pfam" id="PF01909">
    <property type="entry name" value="NTP_transf_2"/>
    <property type="match status" value="1"/>
</dbReference>
<evidence type="ECO:0000259" key="1">
    <source>
        <dbReference type="Pfam" id="PF01909"/>
    </source>
</evidence>
<dbReference type="RefSeq" id="WP_020876286.1">
    <property type="nucleotide sequence ID" value="NZ_ATHJ01000071.1"/>
</dbReference>
<protein>
    <submittedName>
        <fullName evidence="2">DNA polymerase beta domain protein region</fullName>
    </submittedName>
</protein>
<dbReference type="CDD" id="cd05403">
    <property type="entry name" value="NT_KNTase_like"/>
    <property type="match status" value="1"/>
</dbReference>
<evidence type="ECO:0000313" key="2">
    <source>
        <dbReference type="EMBL" id="EPR41905.1"/>
    </source>
</evidence>
<dbReference type="STRING" id="897.B2D07_00545"/>
<dbReference type="Proteomes" id="UP000014977">
    <property type="component" value="Unassembled WGS sequence"/>
</dbReference>